<dbReference type="EMBL" id="PHWZ01000005">
    <property type="protein sequence ID" value="TEY86643.1"/>
    <property type="molecule type" value="Genomic_DNA"/>
</dbReference>
<gene>
    <name evidence="1" type="ORF">BOTCAL_0005g00090</name>
</gene>
<dbReference type="AlphaFoldDB" id="A0A4Y8DHA3"/>
<sequence>MTAFSLKFVDLGSANLPTKMPNTYRHASFSIQDKAEQACPFRDQLATI</sequence>
<comment type="caution">
    <text evidence="1">The sequence shown here is derived from an EMBL/GenBank/DDBJ whole genome shotgun (WGS) entry which is preliminary data.</text>
</comment>
<protein>
    <submittedName>
        <fullName evidence="1">Uncharacterized protein</fullName>
    </submittedName>
</protein>
<evidence type="ECO:0000313" key="2">
    <source>
        <dbReference type="Proteomes" id="UP000297299"/>
    </source>
</evidence>
<proteinExistence type="predicted"/>
<evidence type="ECO:0000313" key="1">
    <source>
        <dbReference type="EMBL" id="TEY86643.1"/>
    </source>
</evidence>
<reference evidence="1 2" key="1">
    <citation type="submission" date="2017-11" db="EMBL/GenBank/DDBJ databases">
        <title>Comparative genomics of Botrytis spp.</title>
        <authorList>
            <person name="Valero-Jimenez C.A."/>
            <person name="Tapia P."/>
            <person name="Veloso J."/>
            <person name="Silva-Moreno E."/>
            <person name="Staats M."/>
            <person name="Valdes J.H."/>
            <person name="Van Kan J.A.L."/>
        </authorList>
    </citation>
    <scope>NUCLEOTIDE SEQUENCE [LARGE SCALE GENOMIC DNA]</scope>
    <source>
        <strain evidence="1 2">MUCL2830</strain>
    </source>
</reference>
<dbReference type="Proteomes" id="UP000297299">
    <property type="component" value="Unassembled WGS sequence"/>
</dbReference>
<accession>A0A4Y8DHA3</accession>
<keyword evidence="2" id="KW-1185">Reference proteome</keyword>
<name>A0A4Y8DHA3_9HELO</name>
<organism evidence="1 2">
    <name type="scientific">Botryotinia calthae</name>
    <dbReference type="NCBI Taxonomy" id="38488"/>
    <lineage>
        <taxon>Eukaryota</taxon>
        <taxon>Fungi</taxon>
        <taxon>Dikarya</taxon>
        <taxon>Ascomycota</taxon>
        <taxon>Pezizomycotina</taxon>
        <taxon>Leotiomycetes</taxon>
        <taxon>Helotiales</taxon>
        <taxon>Sclerotiniaceae</taxon>
        <taxon>Botryotinia</taxon>
    </lineage>
</organism>